<dbReference type="Proteomes" id="UP000609874">
    <property type="component" value="Unassembled WGS sequence"/>
</dbReference>
<keyword evidence="7" id="KW-1185">Reference proteome</keyword>
<evidence type="ECO:0000313" key="7">
    <source>
        <dbReference type="Proteomes" id="UP000609874"/>
    </source>
</evidence>
<dbReference type="PROSITE" id="PS51078">
    <property type="entry name" value="ICLR_ED"/>
    <property type="match status" value="1"/>
</dbReference>
<dbReference type="Gene3D" id="3.30.450.40">
    <property type="match status" value="1"/>
</dbReference>
<protein>
    <submittedName>
        <fullName evidence="6">IclR family transcriptional regulator</fullName>
    </submittedName>
</protein>
<dbReference type="PROSITE" id="PS51077">
    <property type="entry name" value="HTH_ICLR"/>
    <property type="match status" value="1"/>
</dbReference>
<keyword evidence="3" id="KW-0804">Transcription</keyword>
<dbReference type="SUPFAM" id="SSF55781">
    <property type="entry name" value="GAF domain-like"/>
    <property type="match status" value="1"/>
</dbReference>
<organism evidence="6 7">
    <name type="scientific">Arthrobacter gallicola</name>
    <dbReference type="NCBI Taxonomy" id="2762225"/>
    <lineage>
        <taxon>Bacteria</taxon>
        <taxon>Bacillati</taxon>
        <taxon>Actinomycetota</taxon>
        <taxon>Actinomycetes</taxon>
        <taxon>Micrococcales</taxon>
        <taxon>Micrococcaceae</taxon>
        <taxon>Arthrobacter</taxon>
    </lineage>
</organism>
<dbReference type="EMBL" id="JACSQD010000007">
    <property type="protein sequence ID" value="MBD7996483.1"/>
    <property type="molecule type" value="Genomic_DNA"/>
</dbReference>
<evidence type="ECO:0000313" key="6">
    <source>
        <dbReference type="EMBL" id="MBD7996483.1"/>
    </source>
</evidence>
<feature type="domain" description="HTH iclR-type" evidence="4">
    <location>
        <begin position="10"/>
        <end position="70"/>
    </location>
</feature>
<dbReference type="RefSeq" id="WP_191808763.1">
    <property type="nucleotide sequence ID" value="NZ_JACSQD010000007.1"/>
</dbReference>
<dbReference type="PANTHER" id="PTHR30136:SF24">
    <property type="entry name" value="HTH-TYPE TRANSCRIPTIONAL REPRESSOR ALLR"/>
    <property type="match status" value="1"/>
</dbReference>
<dbReference type="InterPro" id="IPR005471">
    <property type="entry name" value="Tscrpt_reg_IclR_N"/>
</dbReference>
<keyword evidence="1" id="KW-0805">Transcription regulation</keyword>
<dbReference type="Pfam" id="PF09339">
    <property type="entry name" value="HTH_IclR"/>
    <property type="match status" value="1"/>
</dbReference>
<dbReference type="Gene3D" id="1.10.10.10">
    <property type="entry name" value="Winged helix-like DNA-binding domain superfamily/Winged helix DNA-binding domain"/>
    <property type="match status" value="1"/>
</dbReference>
<dbReference type="InterPro" id="IPR050707">
    <property type="entry name" value="HTH_MetabolicPath_Reg"/>
</dbReference>
<dbReference type="InterPro" id="IPR036388">
    <property type="entry name" value="WH-like_DNA-bd_sf"/>
</dbReference>
<reference evidence="6 7" key="1">
    <citation type="submission" date="2020-08" db="EMBL/GenBank/DDBJ databases">
        <title>A Genomic Blueprint of the Chicken Gut Microbiome.</title>
        <authorList>
            <person name="Gilroy R."/>
            <person name="Ravi A."/>
            <person name="Getino M."/>
            <person name="Pursley I."/>
            <person name="Horton D.L."/>
            <person name="Alikhan N.-F."/>
            <person name="Baker D."/>
            <person name="Gharbi K."/>
            <person name="Hall N."/>
            <person name="Watson M."/>
            <person name="Adriaenssens E.M."/>
            <person name="Foster-Nyarko E."/>
            <person name="Jarju S."/>
            <person name="Secka A."/>
            <person name="Antonio M."/>
            <person name="Oren A."/>
            <person name="Chaudhuri R."/>
            <person name="La Ragione R.M."/>
            <person name="Hildebrand F."/>
            <person name="Pallen M.J."/>
        </authorList>
    </citation>
    <scope>NUCLEOTIDE SEQUENCE [LARGE SCALE GENOMIC DNA]</scope>
    <source>
        <strain evidence="6 7">Sa2CUA1</strain>
    </source>
</reference>
<dbReference type="PANTHER" id="PTHR30136">
    <property type="entry name" value="HELIX-TURN-HELIX TRANSCRIPTIONAL REGULATOR, ICLR FAMILY"/>
    <property type="match status" value="1"/>
</dbReference>
<dbReference type="InterPro" id="IPR014757">
    <property type="entry name" value="Tscrpt_reg_IclR_C"/>
</dbReference>
<evidence type="ECO:0000256" key="3">
    <source>
        <dbReference type="ARBA" id="ARBA00023163"/>
    </source>
</evidence>
<dbReference type="SUPFAM" id="SSF46785">
    <property type="entry name" value="Winged helix' DNA-binding domain"/>
    <property type="match status" value="1"/>
</dbReference>
<evidence type="ECO:0000256" key="1">
    <source>
        <dbReference type="ARBA" id="ARBA00023015"/>
    </source>
</evidence>
<proteinExistence type="predicted"/>
<comment type="caution">
    <text evidence="6">The sequence shown here is derived from an EMBL/GenBank/DDBJ whole genome shotgun (WGS) entry which is preliminary data.</text>
</comment>
<sequence length="255" mass="26928">MAGQAAAKGQSVTSRALNILGAFDAGNVKLTLSQIARRSGTPVATCHRLLGELLEWGAVAKRGNNYYVGHRLWTLGLLAPVEKDLKTIAGPYMQDVLFATRQVVNLFVLEGQQALLIERFAGTAVGKPVAQVGERLPLHVSAAGKIILGYAPAEVRAKAFANLGRRTPYTVIEPGKLHRQVQEARDNGYATTREEHALGTSGLAVPVLNSKGQLMAALGVVFIGPMREPERIIPALQVAAAAVGREVGGLTGLAG</sequence>
<gene>
    <name evidence="6" type="ORF">H9639_14375</name>
</gene>
<feature type="domain" description="IclR-ED" evidence="5">
    <location>
        <begin position="71"/>
        <end position="249"/>
    </location>
</feature>
<dbReference type="Pfam" id="PF01614">
    <property type="entry name" value="IclR_C"/>
    <property type="match status" value="1"/>
</dbReference>
<evidence type="ECO:0000259" key="5">
    <source>
        <dbReference type="PROSITE" id="PS51078"/>
    </source>
</evidence>
<accession>A0ABR8UVC6</accession>
<evidence type="ECO:0000256" key="2">
    <source>
        <dbReference type="ARBA" id="ARBA00023125"/>
    </source>
</evidence>
<evidence type="ECO:0000259" key="4">
    <source>
        <dbReference type="PROSITE" id="PS51077"/>
    </source>
</evidence>
<dbReference type="InterPro" id="IPR036390">
    <property type="entry name" value="WH_DNA-bd_sf"/>
</dbReference>
<keyword evidence="2" id="KW-0238">DNA-binding</keyword>
<dbReference type="InterPro" id="IPR029016">
    <property type="entry name" value="GAF-like_dom_sf"/>
</dbReference>
<dbReference type="SMART" id="SM00346">
    <property type="entry name" value="HTH_ICLR"/>
    <property type="match status" value="1"/>
</dbReference>
<name>A0ABR8UVC6_9MICC</name>